<proteinExistence type="predicted"/>
<dbReference type="Pfam" id="PF00733">
    <property type="entry name" value="Asn_synthase"/>
    <property type="match status" value="1"/>
</dbReference>
<dbReference type="GO" id="GO:0016783">
    <property type="term" value="F:sulfurtransferase activity"/>
    <property type="evidence" value="ECO:0007669"/>
    <property type="project" value="InterPro"/>
</dbReference>
<protein>
    <submittedName>
        <fullName evidence="3">ATP-dependent sacrificial sulfur transferase LarE</fullName>
    </submittedName>
</protein>
<keyword evidence="3" id="KW-0808">Transferase</keyword>
<dbReference type="InterPro" id="IPR014729">
    <property type="entry name" value="Rossmann-like_a/b/a_fold"/>
</dbReference>
<dbReference type="SUPFAM" id="SSF52402">
    <property type="entry name" value="Adenine nucleotide alpha hydrolases-like"/>
    <property type="match status" value="1"/>
</dbReference>
<gene>
    <name evidence="3" type="primary">larE</name>
    <name evidence="3" type="ORF">IFE08_01205</name>
</gene>
<dbReference type="InterPro" id="IPR005232">
    <property type="entry name" value="LarE"/>
</dbReference>
<evidence type="ECO:0000256" key="1">
    <source>
        <dbReference type="PIRSR" id="PIRSR006661-1"/>
    </source>
</evidence>
<dbReference type="NCBIfam" id="TIGR00268">
    <property type="entry name" value="ATP-dependent sacrificial sulfur transferase LarE"/>
    <property type="match status" value="1"/>
</dbReference>
<feature type="domain" description="Asparagine synthetase" evidence="2">
    <location>
        <begin position="24"/>
        <end position="107"/>
    </location>
</feature>
<dbReference type="PANTHER" id="PTHR43169:SF2">
    <property type="entry name" value="NAD_GMP SYNTHASE DOMAIN-CONTAINING PROTEIN"/>
    <property type="match status" value="1"/>
</dbReference>
<dbReference type="RefSeq" id="WP_029410140.1">
    <property type="nucleotide sequence ID" value="NZ_CP061839.1"/>
</dbReference>
<dbReference type="InterPro" id="IPR001962">
    <property type="entry name" value="Asn_synthase"/>
</dbReference>
<dbReference type="Proteomes" id="UP000593915">
    <property type="component" value="Chromosome"/>
</dbReference>
<organism evidence="3 4">
    <name type="scientific">Treponema pedis</name>
    <dbReference type="NCBI Taxonomy" id="409322"/>
    <lineage>
        <taxon>Bacteria</taxon>
        <taxon>Pseudomonadati</taxon>
        <taxon>Spirochaetota</taxon>
        <taxon>Spirochaetia</taxon>
        <taxon>Spirochaetales</taxon>
        <taxon>Treponemataceae</taxon>
        <taxon>Treponema</taxon>
    </lineage>
</organism>
<dbReference type="PANTHER" id="PTHR43169">
    <property type="entry name" value="EXSB FAMILY PROTEIN"/>
    <property type="match status" value="1"/>
</dbReference>
<dbReference type="InterPro" id="IPR052188">
    <property type="entry name" value="Ni-pincer_cofactor_biosynth"/>
</dbReference>
<accession>A0A7S6WPR0</accession>
<evidence type="ECO:0000313" key="3">
    <source>
        <dbReference type="EMBL" id="QOW61063.1"/>
    </source>
</evidence>
<evidence type="ECO:0000259" key="2">
    <source>
        <dbReference type="Pfam" id="PF00733"/>
    </source>
</evidence>
<sequence length="284" mass="32454">MNSELKIKYNTLLSLILEYLQNGLCLALSGGVDSGLLAGVTARLLQNKTVYTKTFALNFFKNKFYAVTFKTPLYSDEEIFAAKKLCKELKINHFVIPVDMEKMPKALFKNPKDRCFICKKAMFKNVIKFCKEKKLCTIIDGTNFDDLSVYRPGKKALEELNIKSPLAECGFTKNEIRSLAEELELNSIAKKPSAPCFATRLPYGTFLDIPLLKKIEESEKFLHKSGFAECRIRFHNPVVRIEIPENLFTEFLEQKKKIISKIKSKGFKYITLDIEGLRSGSMDE</sequence>
<dbReference type="PIRSF" id="PIRSF006661">
    <property type="entry name" value="PP-lp_UCP006661"/>
    <property type="match status" value="1"/>
</dbReference>
<feature type="active site" description="Nucleophile and sulfur donor" evidence="1">
    <location>
        <position position="196"/>
    </location>
</feature>
<evidence type="ECO:0000313" key="4">
    <source>
        <dbReference type="Proteomes" id="UP000593915"/>
    </source>
</evidence>
<reference evidence="3 4" key="1">
    <citation type="submission" date="2020-09" db="EMBL/GenBank/DDBJ databases">
        <title>Characterization of Treponema spp. from bovine digital dermatitis in Korea.</title>
        <authorList>
            <person name="Espiritu H.M."/>
            <person name="Cho Y.I."/>
            <person name="Mamuad L."/>
        </authorList>
    </citation>
    <scope>NUCLEOTIDE SEQUENCE [LARGE SCALE GENOMIC DNA]</scope>
    <source>
        <strain evidence="3 4">KS1</strain>
    </source>
</reference>
<dbReference type="GO" id="GO:0004066">
    <property type="term" value="F:asparagine synthase (glutamine-hydrolyzing) activity"/>
    <property type="evidence" value="ECO:0007669"/>
    <property type="project" value="InterPro"/>
</dbReference>
<dbReference type="AlphaFoldDB" id="A0A7S6WPR0"/>
<dbReference type="EMBL" id="CP061839">
    <property type="protein sequence ID" value="QOW61063.1"/>
    <property type="molecule type" value="Genomic_DNA"/>
</dbReference>
<name>A0A7S6WPR0_9SPIR</name>
<dbReference type="Gene3D" id="3.40.50.620">
    <property type="entry name" value="HUPs"/>
    <property type="match status" value="1"/>
</dbReference>
<dbReference type="GO" id="GO:0006529">
    <property type="term" value="P:asparagine biosynthetic process"/>
    <property type="evidence" value="ECO:0007669"/>
    <property type="project" value="InterPro"/>
</dbReference>